<dbReference type="AlphaFoldDB" id="A0AA86RQP4"/>
<feature type="non-terminal residue" evidence="1">
    <location>
        <position position="68"/>
    </location>
</feature>
<sequence length="68" mass="7928">QKRNSSRRGSNKHKQFRKLGGTTGLCYKLVFVAFIKLDARDVHSQVSYSFKLLEKIRYKTALLSCYRS</sequence>
<proteinExistence type="predicted"/>
<evidence type="ECO:0000313" key="1">
    <source>
        <dbReference type="EMBL" id="CAJ1897063.1"/>
    </source>
</evidence>
<reference evidence="1" key="1">
    <citation type="submission" date="2023-10" db="EMBL/GenBank/DDBJ databases">
        <authorList>
            <person name="Domelevo Entfellner J.-B."/>
        </authorList>
    </citation>
    <scope>NUCLEOTIDE SEQUENCE</scope>
</reference>
<name>A0AA86RQP4_9FABA</name>
<dbReference type="Proteomes" id="UP001189624">
    <property type="component" value="Chromosome 1"/>
</dbReference>
<gene>
    <name evidence="1" type="ORF">AYBTSS11_LOCUS3059</name>
</gene>
<dbReference type="Gramene" id="rna-AYBTSS11_LOCUS3059">
    <property type="protein sequence ID" value="CAJ1897063.1"/>
    <property type="gene ID" value="gene-AYBTSS11_LOCUS3059"/>
</dbReference>
<keyword evidence="2" id="KW-1185">Reference proteome</keyword>
<evidence type="ECO:0000313" key="2">
    <source>
        <dbReference type="Proteomes" id="UP001189624"/>
    </source>
</evidence>
<accession>A0AA86RQP4</accession>
<organism evidence="1 2">
    <name type="scientific">Sphenostylis stenocarpa</name>
    <dbReference type="NCBI Taxonomy" id="92480"/>
    <lineage>
        <taxon>Eukaryota</taxon>
        <taxon>Viridiplantae</taxon>
        <taxon>Streptophyta</taxon>
        <taxon>Embryophyta</taxon>
        <taxon>Tracheophyta</taxon>
        <taxon>Spermatophyta</taxon>
        <taxon>Magnoliopsida</taxon>
        <taxon>eudicotyledons</taxon>
        <taxon>Gunneridae</taxon>
        <taxon>Pentapetalae</taxon>
        <taxon>rosids</taxon>
        <taxon>fabids</taxon>
        <taxon>Fabales</taxon>
        <taxon>Fabaceae</taxon>
        <taxon>Papilionoideae</taxon>
        <taxon>50 kb inversion clade</taxon>
        <taxon>NPAAA clade</taxon>
        <taxon>indigoferoid/millettioid clade</taxon>
        <taxon>Phaseoleae</taxon>
        <taxon>Sphenostylis</taxon>
    </lineage>
</organism>
<feature type="non-terminal residue" evidence="1">
    <location>
        <position position="1"/>
    </location>
</feature>
<dbReference type="EMBL" id="OY731398">
    <property type="protein sequence ID" value="CAJ1897063.1"/>
    <property type="molecule type" value="Genomic_DNA"/>
</dbReference>
<protein>
    <submittedName>
        <fullName evidence="1">Uncharacterized protein</fullName>
    </submittedName>
</protein>